<dbReference type="AlphaFoldDB" id="A0A9N7U578"/>
<comment type="caution">
    <text evidence="2">The sequence shown here is derived from an EMBL/GenBank/DDBJ whole genome shotgun (WGS) entry which is preliminary data.</text>
</comment>
<organism evidence="2 3">
    <name type="scientific">Pleuronectes platessa</name>
    <name type="common">European plaice</name>
    <dbReference type="NCBI Taxonomy" id="8262"/>
    <lineage>
        <taxon>Eukaryota</taxon>
        <taxon>Metazoa</taxon>
        <taxon>Chordata</taxon>
        <taxon>Craniata</taxon>
        <taxon>Vertebrata</taxon>
        <taxon>Euteleostomi</taxon>
        <taxon>Actinopterygii</taxon>
        <taxon>Neopterygii</taxon>
        <taxon>Teleostei</taxon>
        <taxon>Neoteleostei</taxon>
        <taxon>Acanthomorphata</taxon>
        <taxon>Carangaria</taxon>
        <taxon>Pleuronectiformes</taxon>
        <taxon>Pleuronectoidei</taxon>
        <taxon>Pleuronectidae</taxon>
        <taxon>Pleuronectes</taxon>
    </lineage>
</organism>
<feature type="region of interest" description="Disordered" evidence="1">
    <location>
        <begin position="1"/>
        <end position="29"/>
    </location>
</feature>
<sequence>MAPRSPNATLFALDEKDNNDDGTKVARAGAQTRASECVTGFDSQISESEHWSGFNSGHQASETQNELNLCQTYAIYGGQSEKSDMLDRPSQFSRDLYGSFVQSIRIIKADAVPLCAVAMGTGTAAASGPLFALAGNQSGRGGGDWTGWSGRKGIGFFLATSALSSPRHAPPDPDKICMCHNHQQHDPTPCNPPPRVVEAGTAEAGAGSVGGPLAYKPPTSPGPLTFRSKATACRREVSHFNSTGEDLWQLLREHHR</sequence>
<reference evidence="2" key="1">
    <citation type="submission" date="2020-03" db="EMBL/GenBank/DDBJ databases">
        <authorList>
            <person name="Weist P."/>
        </authorList>
    </citation>
    <scope>NUCLEOTIDE SEQUENCE</scope>
</reference>
<gene>
    <name evidence="2" type="ORF">PLEPLA_LOCUS12930</name>
</gene>
<dbReference type="EMBL" id="CADEAL010000773">
    <property type="protein sequence ID" value="CAB1425000.1"/>
    <property type="molecule type" value="Genomic_DNA"/>
</dbReference>
<keyword evidence="3" id="KW-1185">Reference proteome</keyword>
<proteinExistence type="predicted"/>
<evidence type="ECO:0000313" key="2">
    <source>
        <dbReference type="EMBL" id="CAB1425000.1"/>
    </source>
</evidence>
<evidence type="ECO:0000313" key="3">
    <source>
        <dbReference type="Proteomes" id="UP001153269"/>
    </source>
</evidence>
<accession>A0A9N7U578</accession>
<evidence type="ECO:0000256" key="1">
    <source>
        <dbReference type="SAM" id="MobiDB-lite"/>
    </source>
</evidence>
<feature type="compositionally biased region" description="Basic and acidic residues" evidence="1">
    <location>
        <begin position="13"/>
        <end position="24"/>
    </location>
</feature>
<protein>
    <submittedName>
        <fullName evidence="2">Uncharacterized protein</fullName>
    </submittedName>
</protein>
<dbReference type="Proteomes" id="UP001153269">
    <property type="component" value="Unassembled WGS sequence"/>
</dbReference>
<name>A0A9N7U578_PLEPL</name>